<protein>
    <submittedName>
        <fullName evidence="2">Uncharacterized protein</fullName>
    </submittedName>
</protein>
<feature type="transmembrane region" description="Helical" evidence="1">
    <location>
        <begin position="35"/>
        <end position="58"/>
    </location>
</feature>
<evidence type="ECO:0000313" key="2">
    <source>
        <dbReference type="EMBL" id="QSV47092.1"/>
    </source>
</evidence>
<gene>
    <name evidence="2" type="ORF">JZM60_07485</name>
</gene>
<reference evidence="2 3" key="1">
    <citation type="submission" date="2021-03" db="EMBL/GenBank/DDBJ databases">
        <title>Geobacter metallireducens gen. nov. sp. nov., a microorganism capable of coupling the complete oxidation of organic compounds to the reduction of iron and other metals.</title>
        <authorList>
            <person name="Li Y."/>
        </authorList>
    </citation>
    <scope>NUCLEOTIDE SEQUENCE [LARGE SCALE GENOMIC DNA]</scope>
    <source>
        <strain evidence="2 3">Jerry-YX</strain>
    </source>
</reference>
<name>A0ABX7Q6L5_9BACT</name>
<organism evidence="2 3">
    <name type="scientific">Geobacter benzoatilyticus</name>
    <dbReference type="NCBI Taxonomy" id="2815309"/>
    <lineage>
        <taxon>Bacteria</taxon>
        <taxon>Pseudomonadati</taxon>
        <taxon>Thermodesulfobacteriota</taxon>
        <taxon>Desulfuromonadia</taxon>
        <taxon>Geobacterales</taxon>
        <taxon>Geobacteraceae</taxon>
        <taxon>Geobacter</taxon>
    </lineage>
</organism>
<keyword evidence="1" id="KW-0472">Membrane</keyword>
<keyword evidence="3" id="KW-1185">Reference proteome</keyword>
<evidence type="ECO:0000256" key="1">
    <source>
        <dbReference type="SAM" id="Phobius"/>
    </source>
</evidence>
<dbReference type="RefSeq" id="WP_207165014.1">
    <property type="nucleotide sequence ID" value="NZ_CP071382.1"/>
</dbReference>
<sequence>MQLLALALIAIGFMAVAWGLPAAHRLARPWDILAAFAVLCGLVALLLGALLAVVPGFFG</sequence>
<keyword evidence="1" id="KW-0812">Transmembrane</keyword>
<dbReference type="EMBL" id="CP071382">
    <property type="protein sequence ID" value="QSV47092.1"/>
    <property type="molecule type" value="Genomic_DNA"/>
</dbReference>
<accession>A0ABX7Q6L5</accession>
<keyword evidence="1" id="KW-1133">Transmembrane helix</keyword>
<proteinExistence type="predicted"/>
<dbReference type="Proteomes" id="UP000663651">
    <property type="component" value="Chromosome"/>
</dbReference>
<evidence type="ECO:0000313" key="3">
    <source>
        <dbReference type="Proteomes" id="UP000663651"/>
    </source>
</evidence>